<dbReference type="SUPFAM" id="SSF52540">
    <property type="entry name" value="P-loop containing nucleoside triphosphate hydrolases"/>
    <property type="match status" value="1"/>
</dbReference>
<dbReference type="Pfam" id="PF22740">
    <property type="entry name" value="PapZ_C"/>
    <property type="match status" value="1"/>
</dbReference>
<accession>A0A426RSW1</accession>
<evidence type="ECO:0000256" key="4">
    <source>
        <dbReference type="HAMAP-Rule" id="MF_00636"/>
    </source>
</evidence>
<organism evidence="7 8">
    <name type="scientific">Sphingorhabdus wooponensis</name>
    <dbReference type="NCBI Taxonomy" id="940136"/>
    <lineage>
        <taxon>Bacteria</taxon>
        <taxon>Pseudomonadati</taxon>
        <taxon>Pseudomonadota</taxon>
        <taxon>Alphaproteobacteria</taxon>
        <taxon>Sphingomonadales</taxon>
        <taxon>Sphingomonadaceae</taxon>
        <taxon>Sphingorhabdus</taxon>
    </lineage>
</organism>
<evidence type="ECO:0000256" key="3">
    <source>
        <dbReference type="ARBA" id="ARBA00023134"/>
    </source>
</evidence>
<feature type="domain" description="RapZ-like N-terminal" evidence="5">
    <location>
        <begin position="11"/>
        <end position="170"/>
    </location>
</feature>
<dbReference type="InterPro" id="IPR053930">
    <property type="entry name" value="RapZ-like_N"/>
</dbReference>
<dbReference type="GO" id="GO:0005524">
    <property type="term" value="F:ATP binding"/>
    <property type="evidence" value="ECO:0007669"/>
    <property type="project" value="UniProtKB-UniRule"/>
</dbReference>
<keyword evidence="3 4" id="KW-0342">GTP-binding</keyword>
<feature type="binding site" evidence="4">
    <location>
        <begin position="70"/>
        <end position="73"/>
    </location>
    <ligand>
        <name>GTP</name>
        <dbReference type="ChEBI" id="CHEBI:37565"/>
    </ligand>
</feature>
<evidence type="ECO:0000259" key="6">
    <source>
        <dbReference type="Pfam" id="PF22740"/>
    </source>
</evidence>
<proteinExistence type="inferred from homology"/>
<dbReference type="PANTHER" id="PTHR30448">
    <property type="entry name" value="RNASE ADAPTER PROTEIN RAPZ"/>
    <property type="match status" value="1"/>
</dbReference>
<dbReference type="GO" id="GO:0005525">
    <property type="term" value="F:GTP binding"/>
    <property type="evidence" value="ECO:0007669"/>
    <property type="project" value="UniProtKB-UniRule"/>
</dbReference>
<comment type="caution">
    <text evidence="7">The sequence shown here is derived from an EMBL/GenBank/DDBJ whole genome shotgun (WGS) entry which is preliminary data.</text>
</comment>
<dbReference type="RefSeq" id="WP_125230027.1">
    <property type="nucleotide sequence ID" value="NZ_RWJI01000001.1"/>
</dbReference>
<evidence type="ECO:0000259" key="5">
    <source>
        <dbReference type="Pfam" id="PF03668"/>
    </source>
</evidence>
<evidence type="ECO:0000313" key="7">
    <source>
        <dbReference type="EMBL" id="RRQ52011.1"/>
    </source>
</evidence>
<keyword evidence="2 4" id="KW-0067">ATP-binding</keyword>
<dbReference type="EMBL" id="RWJI01000001">
    <property type="protein sequence ID" value="RRQ52011.1"/>
    <property type="molecule type" value="Genomic_DNA"/>
</dbReference>
<dbReference type="PANTHER" id="PTHR30448:SF0">
    <property type="entry name" value="RNASE ADAPTER PROTEIN RAPZ"/>
    <property type="match status" value="1"/>
</dbReference>
<gene>
    <name evidence="7" type="primary">rapZ</name>
    <name evidence="7" type="ORF">D7D48_03825</name>
</gene>
<sequence length="321" mass="35556">MTQSSASESQKILLITGVSGAGKTTALKTLEDLGWETVDNFPIKLAGQLLKIPASGGESGPNIPLALGFDSRTRGFDAEMLIRQIRKLQAQPDLEIMTLFLDCAGAEIERRYAETRRRHPMAQDRPAMDGIAMDRSMMMPFRQWAEAVIDTSKLSAHDLQVVIRERFSSDTSPHANITVSSFGFSRGVPHNADLVFDLRFLRNPHWDIDLRPMTGLDSAVADYVAADPKYDEALQKIRDLLGFLLPLYDAQGKAYINIAFGCTGGRHRSVHVTETFGKWLREDGFALTVAHRDLTSRPIDALEEPANGAERLTSRQGSNIT</sequence>
<name>A0A426RSW1_9SPHN</name>
<keyword evidence="1 4" id="KW-0547">Nucleotide-binding</keyword>
<dbReference type="Proteomes" id="UP000268553">
    <property type="component" value="Unassembled WGS sequence"/>
</dbReference>
<evidence type="ECO:0000313" key="8">
    <source>
        <dbReference type="Proteomes" id="UP000268553"/>
    </source>
</evidence>
<dbReference type="InterPro" id="IPR053931">
    <property type="entry name" value="RapZ_C"/>
</dbReference>
<dbReference type="OrthoDB" id="9784461at2"/>
<protein>
    <submittedName>
        <fullName evidence="7">RNase adapter RapZ</fullName>
    </submittedName>
</protein>
<dbReference type="HAMAP" id="MF_00636">
    <property type="entry name" value="RapZ_like"/>
    <property type="match status" value="1"/>
</dbReference>
<dbReference type="Pfam" id="PF03668">
    <property type="entry name" value="RapZ-like_N"/>
    <property type="match status" value="1"/>
</dbReference>
<feature type="binding site" evidence="4">
    <location>
        <begin position="17"/>
        <end position="24"/>
    </location>
    <ligand>
        <name>ATP</name>
        <dbReference type="ChEBI" id="CHEBI:30616"/>
    </ligand>
</feature>
<feature type="domain" description="RapZ C-terminal" evidence="6">
    <location>
        <begin position="176"/>
        <end position="294"/>
    </location>
</feature>
<dbReference type="InterPro" id="IPR027417">
    <property type="entry name" value="P-loop_NTPase"/>
</dbReference>
<evidence type="ECO:0000256" key="1">
    <source>
        <dbReference type="ARBA" id="ARBA00022741"/>
    </source>
</evidence>
<dbReference type="NCBIfam" id="NF003828">
    <property type="entry name" value="PRK05416.1"/>
    <property type="match status" value="1"/>
</dbReference>
<keyword evidence="8" id="KW-1185">Reference proteome</keyword>
<dbReference type="PIRSF" id="PIRSF005052">
    <property type="entry name" value="P-loopkin"/>
    <property type="match status" value="1"/>
</dbReference>
<evidence type="ECO:0000256" key="2">
    <source>
        <dbReference type="ARBA" id="ARBA00022840"/>
    </source>
</evidence>
<dbReference type="InterPro" id="IPR005337">
    <property type="entry name" value="RapZ-like"/>
</dbReference>
<reference evidence="7 8" key="1">
    <citation type="submission" date="2018-12" db="EMBL/GenBank/DDBJ databases">
        <authorList>
            <person name="Kim S.-J."/>
            <person name="Jung G.-Y."/>
        </authorList>
    </citation>
    <scope>NUCLEOTIDE SEQUENCE [LARGE SCALE GENOMIC DNA]</scope>
    <source>
        <strain evidence="7 8">03SU3-P</strain>
    </source>
</reference>
<dbReference type="AlphaFoldDB" id="A0A426RSW1"/>